<accession>A0ABD3RXU4</accession>
<reference evidence="2 3" key="1">
    <citation type="submission" date="2024-10" db="EMBL/GenBank/DDBJ databases">
        <title>Updated reference genomes for cyclostephanoid diatoms.</title>
        <authorList>
            <person name="Roberts W.R."/>
            <person name="Alverson A.J."/>
        </authorList>
    </citation>
    <scope>NUCLEOTIDE SEQUENCE [LARGE SCALE GENOMIC DNA]</scope>
    <source>
        <strain evidence="2 3">AJA228-03</strain>
    </source>
</reference>
<evidence type="ECO:0000313" key="2">
    <source>
        <dbReference type="EMBL" id="KAL3817064.1"/>
    </source>
</evidence>
<feature type="compositionally biased region" description="Low complexity" evidence="1">
    <location>
        <begin position="153"/>
        <end position="171"/>
    </location>
</feature>
<organism evidence="2 3">
    <name type="scientific">Cyclostephanos tholiformis</name>
    <dbReference type="NCBI Taxonomy" id="382380"/>
    <lineage>
        <taxon>Eukaryota</taxon>
        <taxon>Sar</taxon>
        <taxon>Stramenopiles</taxon>
        <taxon>Ochrophyta</taxon>
        <taxon>Bacillariophyta</taxon>
        <taxon>Coscinodiscophyceae</taxon>
        <taxon>Thalassiosirophycidae</taxon>
        <taxon>Stephanodiscales</taxon>
        <taxon>Stephanodiscaceae</taxon>
        <taxon>Cyclostephanos</taxon>
    </lineage>
</organism>
<evidence type="ECO:0000256" key="1">
    <source>
        <dbReference type="SAM" id="MobiDB-lite"/>
    </source>
</evidence>
<gene>
    <name evidence="2" type="ORF">ACHAXA_000114</name>
</gene>
<dbReference type="EMBL" id="JALLPB020000120">
    <property type="protein sequence ID" value="KAL3817064.1"/>
    <property type="molecule type" value="Genomic_DNA"/>
</dbReference>
<dbReference type="Proteomes" id="UP001530377">
    <property type="component" value="Unassembled WGS sequence"/>
</dbReference>
<proteinExistence type="predicted"/>
<comment type="caution">
    <text evidence="2">The sequence shown here is derived from an EMBL/GenBank/DDBJ whole genome shotgun (WGS) entry which is preliminary data.</text>
</comment>
<keyword evidence="3" id="KW-1185">Reference proteome</keyword>
<feature type="region of interest" description="Disordered" evidence="1">
    <location>
        <begin position="133"/>
        <end position="171"/>
    </location>
</feature>
<protein>
    <submittedName>
        <fullName evidence="2">Uncharacterized protein</fullName>
    </submittedName>
</protein>
<sequence>MGMGIGWSIDPSSPWHDVSSAFDEIISAGAGLVKAWHDDGGAASRLVRTSIDGYDDDDVGLTLTEEEEREFRSVYAEWATNAFGDELDALRCRGEVGGSGSSSLTTTSATSATSATDVVDGLDPTRFSIVAPSTTRGVVRKGDVGGGEGGGSSSSNSSSPPDAVTASSASSTTTREIIDVRVLSDMLTSGSDVLTAAEKRMLLGARRRWTKTMTSDIECIPPQGLTLHELRKRKIGFLGVNDVR</sequence>
<dbReference type="AlphaFoldDB" id="A0ABD3RXU4"/>
<evidence type="ECO:0000313" key="3">
    <source>
        <dbReference type="Proteomes" id="UP001530377"/>
    </source>
</evidence>
<name>A0ABD3RXU4_9STRA</name>